<evidence type="ECO:0000313" key="3">
    <source>
        <dbReference type="EMBL" id="MDY7225506.1"/>
    </source>
</evidence>
<evidence type="ECO:0000256" key="1">
    <source>
        <dbReference type="SAM" id="MobiDB-lite"/>
    </source>
</evidence>
<feature type="transmembrane region" description="Helical" evidence="2">
    <location>
        <begin position="231"/>
        <end position="249"/>
    </location>
</feature>
<keyword evidence="2" id="KW-1133">Transmembrane helix</keyword>
<gene>
    <name evidence="3" type="ORF">SYV04_03895</name>
</gene>
<feature type="region of interest" description="Disordered" evidence="1">
    <location>
        <begin position="1"/>
        <end position="20"/>
    </location>
</feature>
<keyword evidence="2" id="KW-0472">Membrane</keyword>
<comment type="caution">
    <text evidence="3">The sequence shown here is derived from an EMBL/GenBank/DDBJ whole genome shotgun (WGS) entry which is preliminary data.</text>
</comment>
<sequence length="392" mass="43817">MWGHVRSGATHFQLRQTPPPGNPVRQFFHGLSLPFHIARALRTDAVAWRRYRRVAIIQCLVILGLVFFFKRSAFDRVDLDLGPEEAPAEAIEKPAQARLQRQSRREAQEAVRQVREELAAAGISTPEIKVVIDEDTSPAEAPPKPPAAAVVKKPQERLGFFARQLQLWAALFATMQIVQWVVIALSRDYHDAISRDASLLTAVEPEDEPLTPRVRLDVTWMQKKVSRRIRGFVVFAAGLPVLLLLAAPLCSVQNLLAVFIPVWSAYWLVVFTAGKSARAWESTSGRPPWFLRAWTWLTTRMPGFRWETLQGYGRFWERRTLSVFSPAIEVEKQPWAFAGLALVRALAMLPLVKCFLRPLIPVAAAHLLVAHRAASTPASPVEAPAPTTASAA</sequence>
<keyword evidence="2" id="KW-0812">Transmembrane</keyword>
<feature type="transmembrane region" description="Helical" evidence="2">
    <location>
        <begin position="51"/>
        <end position="69"/>
    </location>
</feature>
<name>A0ABU5GWP1_9BACT</name>
<organism evidence="3 4">
    <name type="scientific">Hyalangium rubrum</name>
    <dbReference type="NCBI Taxonomy" id="3103134"/>
    <lineage>
        <taxon>Bacteria</taxon>
        <taxon>Pseudomonadati</taxon>
        <taxon>Myxococcota</taxon>
        <taxon>Myxococcia</taxon>
        <taxon>Myxococcales</taxon>
        <taxon>Cystobacterineae</taxon>
        <taxon>Archangiaceae</taxon>
        <taxon>Hyalangium</taxon>
    </lineage>
</organism>
<evidence type="ECO:0000256" key="2">
    <source>
        <dbReference type="SAM" id="Phobius"/>
    </source>
</evidence>
<evidence type="ECO:0000313" key="4">
    <source>
        <dbReference type="Proteomes" id="UP001291309"/>
    </source>
</evidence>
<accession>A0ABU5GWP1</accession>
<dbReference type="EMBL" id="JAXIVS010000001">
    <property type="protein sequence ID" value="MDY7225506.1"/>
    <property type="molecule type" value="Genomic_DNA"/>
</dbReference>
<evidence type="ECO:0008006" key="5">
    <source>
        <dbReference type="Google" id="ProtNLM"/>
    </source>
</evidence>
<dbReference type="Proteomes" id="UP001291309">
    <property type="component" value="Unassembled WGS sequence"/>
</dbReference>
<reference evidence="3 4" key="1">
    <citation type="submission" date="2023-12" db="EMBL/GenBank/DDBJ databases">
        <title>the genome sequence of Hyalangium sp. s54d21.</title>
        <authorList>
            <person name="Zhang X."/>
        </authorList>
    </citation>
    <scope>NUCLEOTIDE SEQUENCE [LARGE SCALE GENOMIC DNA]</scope>
    <source>
        <strain evidence="4">s54d21</strain>
    </source>
</reference>
<keyword evidence="4" id="KW-1185">Reference proteome</keyword>
<feature type="transmembrane region" description="Helical" evidence="2">
    <location>
        <begin position="255"/>
        <end position="274"/>
    </location>
</feature>
<feature type="transmembrane region" description="Helical" evidence="2">
    <location>
        <begin position="165"/>
        <end position="185"/>
    </location>
</feature>
<proteinExistence type="predicted"/>
<dbReference type="RefSeq" id="WP_321544216.1">
    <property type="nucleotide sequence ID" value="NZ_JAXIVS010000001.1"/>
</dbReference>
<protein>
    <recommendedName>
        <fullName evidence="5">DUF2868 domain-containing protein</fullName>
    </recommendedName>
</protein>